<dbReference type="Gene3D" id="1.10.510.10">
    <property type="entry name" value="Transferase(Phosphotransferase) domain 1"/>
    <property type="match status" value="1"/>
</dbReference>
<evidence type="ECO:0000259" key="2">
    <source>
        <dbReference type="PROSITE" id="PS50011"/>
    </source>
</evidence>
<dbReference type="GO" id="GO:0005524">
    <property type="term" value="F:ATP binding"/>
    <property type="evidence" value="ECO:0007669"/>
    <property type="project" value="InterPro"/>
</dbReference>
<reference evidence="3" key="1">
    <citation type="submission" date="2021-01" db="EMBL/GenBank/DDBJ databases">
        <authorList>
            <person name="Corre E."/>
            <person name="Pelletier E."/>
            <person name="Niang G."/>
            <person name="Scheremetjew M."/>
            <person name="Finn R."/>
            <person name="Kale V."/>
            <person name="Holt S."/>
            <person name="Cochrane G."/>
            <person name="Meng A."/>
            <person name="Brown T."/>
            <person name="Cohen L."/>
        </authorList>
    </citation>
    <scope>NUCLEOTIDE SEQUENCE</scope>
    <source>
        <strain evidence="3">WS</strain>
    </source>
</reference>
<dbReference type="SMART" id="SM00220">
    <property type="entry name" value="S_TKc"/>
    <property type="match status" value="1"/>
</dbReference>
<feature type="compositionally biased region" description="Low complexity" evidence="1">
    <location>
        <begin position="1"/>
        <end position="71"/>
    </location>
</feature>
<accession>A0A7S1KS63</accession>
<dbReference type="InterPro" id="IPR008271">
    <property type="entry name" value="Ser/Thr_kinase_AS"/>
</dbReference>
<dbReference type="InterPro" id="IPR000719">
    <property type="entry name" value="Prot_kinase_dom"/>
</dbReference>
<dbReference type="AlphaFoldDB" id="A0A7S1KS63"/>
<protein>
    <recommendedName>
        <fullName evidence="2">Protein kinase domain-containing protein</fullName>
    </recommendedName>
</protein>
<feature type="domain" description="Protein kinase" evidence="2">
    <location>
        <begin position="151"/>
        <end position="433"/>
    </location>
</feature>
<evidence type="ECO:0000256" key="1">
    <source>
        <dbReference type="SAM" id="MobiDB-lite"/>
    </source>
</evidence>
<organism evidence="3">
    <name type="scientific">Percolomonas cosmopolitus</name>
    <dbReference type="NCBI Taxonomy" id="63605"/>
    <lineage>
        <taxon>Eukaryota</taxon>
        <taxon>Discoba</taxon>
        <taxon>Heterolobosea</taxon>
        <taxon>Tetramitia</taxon>
        <taxon>Eutetramitia</taxon>
        <taxon>Percolomonadidae</taxon>
        <taxon>Percolomonas</taxon>
    </lineage>
</organism>
<dbReference type="InterPro" id="IPR011009">
    <property type="entry name" value="Kinase-like_dom_sf"/>
</dbReference>
<dbReference type="SUPFAM" id="SSF56112">
    <property type="entry name" value="Protein kinase-like (PK-like)"/>
    <property type="match status" value="1"/>
</dbReference>
<dbReference type="Pfam" id="PF07714">
    <property type="entry name" value="PK_Tyr_Ser-Thr"/>
    <property type="match status" value="1"/>
</dbReference>
<dbReference type="EMBL" id="HBGD01008561">
    <property type="protein sequence ID" value="CAD9083787.1"/>
    <property type="molecule type" value="Transcribed_RNA"/>
</dbReference>
<dbReference type="InterPro" id="IPR051681">
    <property type="entry name" value="Ser/Thr_Kinases-Pseudokinases"/>
</dbReference>
<proteinExistence type="predicted"/>
<dbReference type="PROSITE" id="PS00108">
    <property type="entry name" value="PROTEIN_KINASE_ST"/>
    <property type="match status" value="1"/>
</dbReference>
<gene>
    <name evidence="3" type="ORF">PCOS0759_LOCUS7041</name>
</gene>
<sequence length="433" mass="50048">MAHVATQQQQQNYSPQQTPQHTPSTPQHAQQQQPQSQQQQAPSQLPYQNAQQPQQAPQQQYAQQQPQQQQQAPPPRDNTPELRTKIQDLEKQVAAFTQTVQTLTQKNFLLQQKLQKQAQIITAIQPLSLTQQKQLFIHNRKWYIPADKIQSIDWKNPHHGSYSNVYRGEFNDEEVAVKRIDMQRIAELHDCSIDRVKEIVLNEVFYMIKVNNQHVVKPFGVSFEDRYAMVVMEWCITDLGNYIRSNTLNISAKVRMLVQIAQAMSAIHQEGIIHRDLKPRNILIQENGIVKIIDFGISRDDSSSSSLVRKNIQNNFLYVAPELYVDVKPGAAQSKEDPFTKVSDVYAFGMIMYFILTGQEPLKEIFTRFSAYPHKFLNYIVKEKVHPDTTVDSLLPQNCPPLLVDLVRKCSEHEPEKRTQSFEEILRLLTTPQ</sequence>
<name>A0A7S1KS63_9EUKA</name>
<dbReference type="InterPro" id="IPR001245">
    <property type="entry name" value="Ser-Thr/Tyr_kinase_cat_dom"/>
</dbReference>
<dbReference type="PROSITE" id="PS50011">
    <property type="entry name" value="PROTEIN_KINASE_DOM"/>
    <property type="match status" value="1"/>
</dbReference>
<feature type="region of interest" description="Disordered" evidence="1">
    <location>
        <begin position="1"/>
        <end position="81"/>
    </location>
</feature>
<evidence type="ECO:0000313" key="3">
    <source>
        <dbReference type="EMBL" id="CAD9083787.1"/>
    </source>
</evidence>
<dbReference type="Gene3D" id="3.30.200.20">
    <property type="entry name" value="Phosphorylase Kinase, domain 1"/>
    <property type="match status" value="1"/>
</dbReference>
<dbReference type="PANTHER" id="PTHR44329">
    <property type="entry name" value="SERINE/THREONINE-PROTEIN KINASE TNNI3K-RELATED"/>
    <property type="match status" value="1"/>
</dbReference>
<dbReference type="GO" id="GO:0004674">
    <property type="term" value="F:protein serine/threonine kinase activity"/>
    <property type="evidence" value="ECO:0007669"/>
    <property type="project" value="TreeGrafter"/>
</dbReference>